<feature type="region of interest" description="Disordered" evidence="1">
    <location>
        <begin position="270"/>
        <end position="293"/>
    </location>
</feature>
<evidence type="ECO:0008006" key="3">
    <source>
        <dbReference type="Google" id="ProtNLM"/>
    </source>
</evidence>
<accession>A0A645EYE0</accession>
<dbReference type="InterPro" id="IPR022385">
    <property type="entry name" value="Rhs_assc_core"/>
</dbReference>
<dbReference type="EMBL" id="VSSQ01052162">
    <property type="protein sequence ID" value="MPN06262.1"/>
    <property type="molecule type" value="Genomic_DNA"/>
</dbReference>
<reference evidence="2" key="1">
    <citation type="submission" date="2019-08" db="EMBL/GenBank/DDBJ databases">
        <authorList>
            <person name="Kucharzyk K."/>
            <person name="Murdoch R.W."/>
            <person name="Higgins S."/>
            <person name="Loffler F."/>
        </authorList>
    </citation>
    <scope>NUCLEOTIDE SEQUENCE</scope>
</reference>
<sequence>MQHLQYLPFGETFVDQQNGYDARYTFSAKEKPACRNASSGRDDETQYSYFGARYYDSDLSVWLSIDPLSDKYPNLSPYNYCANNPVMLVDPDGMKIRGFSIDEDGNVVENNKSSKDAQRIYSAMSKTELGQERFKQMVASDTKIKLNITKKKLYDSQGQMIRGNTIGQGFNETTGLYDKAKVNFSTAEIPDDRFANTSTNELFNIIGVHESYHACDKVQISKDMAEPNSWNSERTTVEAELTTWIQWSNQYTGDYSYITRYTQARSDLKDEYGRPKPSYNSTQPIIPPGRHNISRVNRLKGL</sequence>
<proteinExistence type="predicted"/>
<gene>
    <name evidence="2" type="ORF">SDC9_153518</name>
</gene>
<organism evidence="2">
    <name type="scientific">bioreactor metagenome</name>
    <dbReference type="NCBI Taxonomy" id="1076179"/>
    <lineage>
        <taxon>unclassified sequences</taxon>
        <taxon>metagenomes</taxon>
        <taxon>ecological metagenomes</taxon>
    </lineage>
</organism>
<dbReference type="Gene3D" id="2.180.10.10">
    <property type="entry name" value="RHS repeat-associated core"/>
    <property type="match status" value="1"/>
</dbReference>
<dbReference type="PANTHER" id="PTHR32305">
    <property type="match status" value="1"/>
</dbReference>
<evidence type="ECO:0000256" key="1">
    <source>
        <dbReference type="SAM" id="MobiDB-lite"/>
    </source>
</evidence>
<evidence type="ECO:0000313" key="2">
    <source>
        <dbReference type="EMBL" id="MPN06262.1"/>
    </source>
</evidence>
<dbReference type="InterPro" id="IPR050708">
    <property type="entry name" value="T6SS_VgrG/RHS"/>
</dbReference>
<protein>
    <recommendedName>
        <fullName evidence="3">RHS repeat-associated core domain-containing protein</fullName>
    </recommendedName>
</protein>
<name>A0A645EYE0_9ZZZZ</name>
<dbReference type="NCBIfam" id="TIGR03696">
    <property type="entry name" value="Rhs_assc_core"/>
    <property type="match status" value="1"/>
</dbReference>
<comment type="caution">
    <text evidence="2">The sequence shown here is derived from an EMBL/GenBank/DDBJ whole genome shotgun (WGS) entry which is preliminary data.</text>
</comment>
<dbReference type="PANTHER" id="PTHR32305:SF15">
    <property type="entry name" value="PROTEIN RHSA-RELATED"/>
    <property type="match status" value="1"/>
</dbReference>
<dbReference type="AlphaFoldDB" id="A0A645EYE0"/>